<dbReference type="Proteomes" id="UP001251374">
    <property type="component" value="Unassembled WGS sequence"/>
</dbReference>
<dbReference type="EMBL" id="JARWAM010000005">
    <property type="protein sequence ID" value="MDR5905313.1"/>
    <property type="molecule type" value="Genomic_DNA"/>
</dbReference>
<reference evidence="1 2" key="1">
    <citation type="submission" date="2023-04" db="EMBL/GenBank/DDBJ databases">
        <title>A long-awaited taxogenomic arrangement of the family Halomonadaceae.</title>
        <authorList>
            <person name="De La Haba R."/>
            <person name="Chuvochina M."/>
            <person name="Wittouck S."/>
            <person name="Arahal D.R."/>
            <person name="Sanchez-Porro C."/>
            <person name="Hugenholtz P."/>
            <person name="Ventosa A."/>
        </authorList>
    </citation>
    <scope>NUCLEOTIDE SEQUENCE [LARGE SCALE GENOMIC DNA]</scope>
    <source>
        <strain evidence="1 2">DSM 26770</strain>
    </source>
</reference>
<name>A0ABU1HCV7_9GAMM</name>
<proteinExistence type="predicted"/>
<protein>
    <submittedName>
        <fullName evidence="1">Uncharacterized protein</fullName>
    </submittedName>
</protein>
<evidence type="ECO:0000313" key="2">
    <source>
        <dbReference type="Proteomes" id="UP001251374"/>
    </source>
</evidence>
<accession>A0ABU1HCV7</accession>
<comment type="caution">
    <text evidence="1">The sequence shown here is derived from an EMBL/GenBank/DDBJ whole genome shotgun (WGS) entry which is preliminary data.</text>
</comment>
<evidence type="ECO:0000313" key="1">
    <source>
        <dbReference type="EMBL" id="MDR5905313.1"/>
    </source>
</evidence>
<keyword evidence="2" id="KW-1185">Reference proteome</keyword>
<dbReference type="RefSeq" id="WP_309719680.1">
    <property type="nucleotide sequence ID" value="NZ_JARWAM010000005.1"/>
</dbReference>
<sequence length="43" mass="5132">MLTSNSRVSLIKRIGQVAYRLLERMSERAYRTHRAHLLTRYAI</sequence>
<gene>
    <name evidence="1" type="ORF">QC821_08515</name>
</gene>
<organism evidence="1 2">
    <name type="scientific">Franzmannia qiaohouensis</name>
    <dbReference type="NCBI Taxonomy" id="1329370"/>
    <lineage>
        <taxon>Bacteria</taxon>
        <taxon>Pseudomonadati</taxon>
        <taxon>Pseudomonadota</taxon>
        <taxon>Gammaproteobacteria</taxon>
        <taxon>Oceanospirillales</taxon>
        <taxon>Halomonadaceae</taxon>
        <taxon>Franzmannia</taxon>
    </lineage>
</organism>